<dbReference type="EMBL" id="JAME01000015">
    <property type="protein sequence ID" value="ETX28792.1"/>
    <property type="molecule type" value="Genomic_DNA"/>
</dbReference>
<dbReference type="AlphaFoldDB" id="X7F785"/>
<feature type="transmembrane region" description="Helical" evidence="1">
    <location>
        <begin position="80"/>
        <end position="105"/>
    </location>
</feature>
<protein>
    <submittedName>
        <fullName evidence="2">Uncharacterized protein</fullName>
    </submittedName>
</protein>
<gene>
    <name evidence="2" type="ORF">RISW2_04640</name>
</gene>
<proteinExistence type="predicted"/>
<evidence type="ECO:0000313" key="2">
    <source>
        <dbReference type="EMBL" id="ETX28792.1"/>
    </source>
</evidence>
<name>X7F785_9RHOB</name>
<dbReference type="Proteomes" id="UP000023430">
    <property type="component" value="Unassembled WGS sequence"/>
</dbReference>
<dbReference type="eggNOG" id="ENOG5033EGC">
    <property type="taxonomic scope" value="Bacteria"/>
</dbReference>
<evidence type="ECO:0000313" key="3">
    <source>
        <dbReference type="Proteomes" id="UP000023430"/>
    </source>
</evidence>
<keyword evidence="1" id="KW-0812">Transmembrane</keyword>
<dbReference type="OrthoDB" id="7874165at2"/>
<keyword evidence="3" id="KW-1185">Reference proteome</keyword>
<organism evidence="2 3">
    <name type="scientific">Roseivivax isoporae LMG 25204</name>
    <dbReference type="NCBI Taxonomy" id="1449351"/>
    <lineage>
        <taxon>Bacteria</taxon>
        <taxon>Pseudomonadati</taxon>
        <taxon>Pseudomonadota</taxon>
        <taxon>Alphaproteobacteria</taxon>
        <taxon>Rhodobacterales</taxon>
        <taxon>Roseobacteraceae</taxon>
        <taxon>Roseivivax</taxon>
    </lineage>
</organism>
<keyword evidence="1" id="KW-0472">Membrane</keyword>
<comment type="caution">
    <text evidence="2">The sequence shown here is derived from an EMBL/GenBank/DDBJ whole genome shotgun (WGS) entry which is preliminary data.</text>
</comment>
<feature type="transmembrane region" description="Helical" evidence="1">
    <location>
        <begin position="20"/>
        <end position="43"/>
    </location>
</feature>
<accession>X7F785</accession>
<dbReference type="STRING" id="1449351.RISW2_04640"/>
<evidence type="ECO:0000256" key="1">
    <source>
        <dbReference type="SAM" id="Phobius"/>
    </source>
</evidence>
<reference evidence="2 3" key="1">
    <citation type="submission" date="2014-01" db="EMBL/GenBank/DDBJ databases">
        <title>Roseivivax isoporae LMG 25204 Genome Sequencing.</title>
        <authorList>
            <person name="Lai Q."/>
            <person name="Li G."/>
            <person name="Shao Z."/>
        </authorList>
    </citation>
    <scope>NUCLEOTIDE SEQUENCE [LARGE SCALE GENOMIC DNA]</scope>
    <source>
        <strain evidence="2 3">LMG 25204</strain>
    </source>
</reference>
<keyword evidence="1" id="KW-1133">Transmembrane helix</keyword>
<sequence>MALLAQYEAILRRKAQAAAFSLTGIVFLGLGTVFLTAALWMVLAELRDPKFAAQVIGAGFVALGFLFLGIGRIIGRRRVVVAPVTTGAAVALPIAQIVEGFVLGMNAGRRTRRGRGSDRDRD</sequence>
<feature type="transmembrane region" description="Helical" evidence="1">
    <location>
        <begin position="55"/>
        <end position="74"/>
    </location>
</feature>
<dbReference type="RefSeq" id="WP_051491953.1">
    <property type="nucleotide sequence ID" value="NZ_JAME01000015.1"/>
</dbReference>